<reference evidence="3 4" key="1">
    <citation type="submission" date="2015-07" db="EMBL/GenBank/DDBJ databases">
        <authorList>
            <person name="Noorani M."/>
        </authorList>
    </citation>
    <scope>NUCLEOTIDE SEQUENCE [LARGE SCALE GENOMIC DNA]</scope>
    <source>
        <strain evidence="3 4">KCTC 42284</strain>
    </source>
</reference>
<dbReference type="Gene3D" id="1.10.530.10">
    <property type="match status" value="1"/>
</dbReference>
<accession>A0A0K0XUZ1</accession>
<name>A0A0K0XUZ1_9GAMM</name>
<gene>
    <name evidence="3" type="ORF">WM2015_1066</name>
</gene>
<dbReference type="AlphaFoldDB" id="A0A0K0XUZ1"/>
<organism evidence="3 4">
    <name type="scientific">Wenzhouxiangella marina</name>
    <dbReference type="NCBI Taxonomy" id="1579979"/>
    <lineage>
        <taxon>Bacteria</taxon>
        <taxon>Pseudomonadati</taxon>
        <taxon>Pseudomonadota</taxon>
        <taxon>Gammaproteobacteria</taxon>
        <taxon>Chromatiales</taxon>
        <taxon>Wenzhouxiangellaceae</taxon>
        <taxon>Wenzhouxiangella</taxon>
    </lineage>
</organism>
<dbReference type="KEGG" id="wma:WM2015_1066"/>
<evidence type="ECO:0000256" key="1">
    <source>
        <dbReference type="SAM" id="MobiDB-lite"/>
    </source>
</evidence>
<dbReference type="STRING" id="1579979.WM2015_1066"/>
<dbReference type="EMBL" id="CP012154">
    <property type="protein sequence ID" value="AKS41442.1"/>
    <property type="molecule type" value="Genomic_DNA"/>
</dbReference>
<dbReference type="RefSeq" id="WP_049725080.1">
    <property type="nucleotide sequence ID" value="NZ_CP012154.1"/>
</dbReference>
<feature type="region of interest" description="Disordered" evidence="1">
    <location>
        <begin position="160"/>
        <end position="183"/>
    </location>
</feature>
<sequence>MRRAAFIFLICLASPLWAQCTPERLARIEAAALEHDIEPAYAVAIARLSSDCRAHHQDAAGRLGVLGVRPELLGDHLDCPAASLFDPEHNVDAGLDLLARLLEQFGDWERALGVYRSGRQSMDARTRAWVQQVFRTSRWPSMPSGPVRAFRDPLDLDDFGPRSAHSAPHRHTPWSRPWRRIRH</sequence>
<dbReference type="Pfam" id="PF01464">
    <property type="entry name" value="SLT"/>
    <property type="match status" value="1"/>
</dbReference>
<keyword evidence="4" id="KW-1185">Reference proteome</keyword>
<dbReference type="InterPro" id="IPR023346">
    <property type="entry name" value="Lysozyme-like_dom_sf"/>
</dbReference>
<keyword evidence="2" id="KW-0732">Signal</keyword>
<dbReference type="InterPro" id="IPR008258">
    <property type="entry name" value="Transglycosylase_SLT_dom_1"/>
</dbReference>
<dbReference type="Proteomes" id="UP000066624">
    <property type="component" value="Chromosome"/>
</dbReference>
<feature type="compositionally biased region" description="Basic residues" evidence="1">
    <location>
        <begin position="167"/>
        <end position="183"/>
    </location>
</feature>
<evidence type="ECO:0000313" key="4">
    <source>
        <dbReference type="Proteomes" id="UP000066624"/>
    </source>
</evidence>
<protein>
    <submittedName>
        <fullName evidence="3">Uncharacterized protein</fullName>
    </submittedName>
</protein>
<dbReference type="SUPFAM" id="SSF53955">
    <property type="entry name" value="Lysozyme-like"/>
    <property type="match status" value="1"/>
</dbReference>
<proteinExistence type="predicted"/>
<feature type="chain" id="PRO_5043612933" evidence="2">
    <location>
        <begin position="19"/>
        <end position="183"/>
    </location>
</feature>
<evidence type="ECO:0000256" key="2">
    <source>
        <dbReference type="SAM" id="SignalP"/>
    </source>
</evidence>
<feature type="signal peptide" evidence="2">
    <location>
        <begin position="1"/>
        <end position="18"/>
    </location>
</feature>
<evidence type="ECO:0000313" key="3">
    <source>
        <dbReference type="EMBL" id="AKS41442.1"/>
    </source>
</evidence>